<sequence>MSQQNEQRRNFVKKSALLGLAGIAAPHLGFATNDTKENIAPTLLIERPKVIFFDVNETLLDLNAMRESVGNALGKRNDLLSLWFTTMLQYSLVDTVARQYHDFGIVGVAALQMVASNNGITISKDEATEAILTPLRSLPAHPEVRSSLENLKKAGYTLVSFTNSSNIGVKTQFENSGLIDLFEERLSVEDIGKFKPHADAYDWAARKMGVKPQECLLVAAHGWDIAGALWANWRAAFISRPGAQLYPLAPSPELNESNLKLISDKLIALK</sequence>
<dbReference type="NCBIfam" id="TIGR01428">
    <property type="entry name" value="HAD_type_II"/>
    <property type="match status" value="1"/>
</dbReference>
<dbReference type="PROSITE" id="PS51318">
    <property type="entry name" value="TAT"/>
    <property type="match status" value="1"/>
</dbReference>
<name>A0A1G7IEL5_9FLAO</name>
<proteinExistence type="inferred from homology"/>
<keyword evidence="4" id="KW-1185">Reference proteome</keyword>
<dbReference type="Gene3D" id="1.10.150.240">
    <property type="entry name" value="Putative phosphatase, domain 2"/>
    <property type="match status" value="1"/>
</dbReference>
<accession>A0A1G7IEL5</accession>
<dbReference type="CDD" id="cd02588">
    <property type="entry name" value="HAD_L2-DEX"/>
    <property type="match status" value="1"/>
</dbReference>
<dbReference type="eggNOG" id="COG1011">
    <property type="taxonomic scope" value="Bacteria"/>
</dbReference>
<evidence type="ECO:0000313" key="3">
    <source>
        <dbReference type="EMBL" id="SDF10944.1"/>
    </source>
</evidence>
<dbReference type="PANTHER" id="PTHR43316:SF3">
    <property type="entry name" value="HALOACID DEHALOGENASE, TYPE II (AFU_ORTHOLOGUE AFUA_2G07750)-RELATED"/>
    <property type="match status" value="1"/>
</dbReference>
<organism evidence="3 4">
    <name type="scientific">Cellulophaga baltica</name>
    <dbReference type="NCBI Taxonomy" id="76594"/>
    <lineage>
        <taxon>Bacteria</taxon>
        <taxon>Pseudomonadati</taxon>
        <taxon>Bacteroidota</taxon>
        <taxon>Flavobacteriia</taxon>
        <taxon>Flavobacteriales</taxon>
        <taxon>Flavobacteriaceae</taxon>
        <taxon>Cellulophaga</taxon>
    </lineage>
</organism>
<comment type="similarity">
    <text evidence="1">Belongs to the HAD-like hydrolase superfamily. S-2-haloalkanoic acid dehalogenase family.</text>
</comment>
<dbReference type="InterPro" id="IPR051540">
    <property type="entry name" value="S-2-haloacid_dehalogenase"/>
</dbReference>
<dbReference type="PANTHER" id="PTHR43316">
    <property type="entry name" value="HYDROLASE, HALOACID DELAHOGENASE-RELATED"/>
    <property type="match status" value="1"/>
</dbReference>
<dbReference type="SFLD" id="SFLDG01129">
    <property type="entry name" value="C1.5:_HAD__Beta-PGM__Phosphata"/>
    <property type="match status" value="1"/>
</dbReference>
<dbReference type="NCBIfam" id="TIGR01493">
    <property type="entry name" value="HAD-SF-IA-v2"/>
    <property type="match status" value="1"/>
</dbReference>
<dbReference type="SUPFAM" id="SSF56784">
    <property type="entry name" value="HAD-like"/>
    <property type="match status" value="1"/>
</dbReference>
<dbReference type="SFLD" id="SFLDS00003">
    <property type="entry name" value="Haloacid_Dehalogenase"/>
    <property type="match status" value="1"/>
</dbReference>
<dbReference type="InterPro" id="IPR036412">
    <property type="entry name" value="HAD-like_sf"/>
</dbReference>
<dbReference type="RefSeq" id="WP_074538690.1">
    <property type="nucleotide sequence ID" value="NZ_FNBD01000007.1"/>
</dbReference>
<keyword evidence="2" id="KW-0378">Hydrolase</keyword>
<evidence type="ECO:0000256" key="1">
    <source>
        <dbReference type="ARBA" id="ARBA00008106"/>
    </source>
</evidence>
<dbReference type="InterPro" id="IPR006328">
    <property type="entry name" value="2-HAD"/>
</dbReference>
<evidence type="ECO:0000313" key="4">
    <source>
        <dbReference type="Proteomes" id="UP000182114"/>
    </source>
</evidence>
<dbReference type="Gene3D" id="3.40.50.1000">
    <property type="entry name" value="HAD superfamily/HAD-like"/>
    <property type="match status" value="1"/>
</dbReference>
<dbReference type="PRINTS" id="PR00413">
    <property type="entry name" value="HADHALOGNASE"/>
</dbReference>
<protein>
    <submittedName>
        <fullName evidence="3">2-haloacid dehalogenase</fullName>
    </submittedName>
</protein>
<dbReference type="Proteomes" id="UP000182114">
    <property type="component" value="Unassembled WGS sequence"/>
</dbReference>
<dbReference type="EMBL" id="FNBD01000007">
    <property type="protein sequence ID" value="SDF10944.1"/>
    <property type="molecule type" value="Genomic_DNA"/>
</dbReference>
<dbReference type="InterPro" id="IPR023214">
    <property type="entry name" value="HAD_sf"/>
</dbReference>
<dbReference type="InterPro" id="IPR023198">
    <property type="entry name" value="PGP-like_dom2"/>
</dbReference>
<dbReference type="AlphaFoldDB" id="A0A1G7IEL5"/>
<gene>
    <name evidence="3" type="ORF">SAMN04487992_107191</name>
</gene>
<dbReference type="Pfam" id="PF00702">
    <property type="entry name" value="Hydrolase"/>
    <property type="match status" value="1"/>
</dbReference>
<dbReference type="GO" id="GO:0019120">
    <property type="term" value="F:hydrolase activity, acting on acid halide bonds, in C-halide compounds"/>
    <property type="evidence" value="ECO:0007669"/>
    <property type="project" value="InterPro"/>
</dbReference>
<dbReference type="InterPro" id="IPR006311">
    <property type="entry name" value="TAT_signal"/>
</dbReference>
<evidence type="ECO:0000256" key="2">
    <source>
        <dbReference type="ARBA" id="ARBA00022801"/>
    </source>
</evidence>
<dbReference type="InterPro" id="IPR006439">
    <property type="entry name" value="HAD-SF_hydro_IA"/>
</dbReference>
<reference evidence="4" key="1">
    <citation type="submission" date="2016-10" db="EMBL/GenBank/DDBJ databases">
        <authorList>
            <person name="Varghese N."/>
            <person name="Submissions S."/>
        </authorList>
    </citation>
    <scope>NUCLEOTIDE SEQUENCE [LARGE SCALE GENOMIC DNA]</scope>
    <source>
        <strain evidence="4">DSM 24729</strain>
    </source>
</reference>